<dbReference type="AlphaFoldDB" id="A0A852YEL7"/>
<comment type="caution">
    <text evidence="1">The sequence shown here is derived from an EMBL/GenBank/DDBJ whole genome shotgun (WGS) entry which is preliminary data.</text>
</comment>
<keyword evidence="2" id="KW-1185">Reference proteome</keyword>
<name>A0A852YEL7_9MICO</name>
<accession>A0A852YEL7</accession>
<reference evidence="1 2" key="1">
    <citation type="submission" date="2020-07" db="EMBL/GenBank/DDBJ databases">
        <title>Sequencing the genomes of 1000 actinobacteria strains.</title>
        <authorList>
            <person name="Klenk H.-P."/>
        </authorList>
    </citation>
    <scope>NUCLEOTIDE SEQUENCE [LARGE SCALE GENOMIC DNA]</scope>
    <source>
        <strain evidence="1 2">DSM 23141</strain>
    </source>
</reference>
<dbReference type="EMBL" id="JACBZY010000001">
    <property type="protein sequence ID" value="NYG99744.1"/>
    <property type="molecule type" value="Genomic_DNA"/>
</dbReference>
<dbReference type="RefSeq" id="WP_179568126.1">
    <property type="nucleotide sequence ID" value="NZ_JACBZY010000001.1"/>
</dbReference>
<organism evidence="1 2">
    <name type="scientific">Schumannella luteola</name>
    <dbReference type="NCBI Taxonomy" id="472059"/>
    <lineage>
        <taxon>Bacteria</taxon>
        <taxon>Bacillati</taxon>
        <taxon>Actinomycetota</taxon>
        <taxon>Actinomycetes</taxon>
        <taxon>Micrococcales</taxon>
        <taxon>Microbacteriaceae</taxon>
        <taxon>Schumannella</taxon>
    </lineage>
</organism>
<gene>
    <name evidence="1" type="ORF">BJ979_002370</name>
</gene>
<sequence length="199" mass="20852">MSAAPATAWLRRNLLALGVMVVAGGTLAVLLVAEPFLPGGGASTTPVHRVATGDDLEQQGTSFRISKAGIFTAESASPVTVPKGYALVGVLVSITPGDDAPADPGSCDIVLAAPGGPGDVDRAWTSESSPSQYDYGTSRGTRSLCRFSDDGERLTYEGVFLVPEAVYDDAWLEIRFTGSKAQSYARSVYRLALPDDPIR</sequence>
<protein>
    <submittedName>
        <fullName evidence="1">Uncharacterized protein</fullName>
    </submittedName>
</protein>
<dbReference type="Proteomes" id="UP000553888">
    <property type="component" value="Unassembled WGS sequence"/>
</dbReference>
<proteinExistence type="predicted"/>
<evidence type="ECO:0000313" key="2">
    <source>
        <dbReference type="Proteomes" id="UP000553888"/>
    </source>
</evidence>
<evidence type="ECO:0000313" key="1">
    <source>
        <dbReference type="EMBL" id="NYG99744.1"/>
    </source>
</evidence>